<keyword evidence="6 7" id="KW-0472">Membrane</keyword>
<keyword evidence="4 7" id="KW-0812">Transmembrane</keyword>
<keyword evidence="5 7" id="KW-1133">Transmembrane helix</keyword>
<dbReference type="PANTHER" id="PTHR43227">
    <property type="entry name" value="BLL4140 PROTEIN"/>
    <property type="match status" value="1"/>
</dbReference>
<evidence type="ECO:0000259" key="8">
    <source>
        <dbReference type="PROSITE" id="PS50928"/>
    </source>
</evidence>
<sequence>MTTVTARRPGARRGLATPWLMLIPAIVLFVLFFAAPIAYTLVLSFQKSQVNGLGLGSGGRETVFAGFANYVSSLSDPDFIASVVRVGVYGLILVPTMLGLALLFALLLDSKRTRAKGFSRVTIFLPYAVPAVISSLLWGFLYLPAVSPFFDIADALGVMLPDLLSGDAVIIAIANIALWGGVGFNMVVMYTSLKAIPSDIYEAATLDGATEVQIALRIKIPIIMPSLIMTAIFSIIATLQVFAEPVTLKPLSNSISSTFTPLMTVYRDAFTRNDVYAASATSIIIAVATFALSFLFLRVVQRRAFGGEN</sequence>
<evidence type="ECO:0000256" key="5">
    <source>
        <dbReference type="ARBA" id="ARBA00022989"/>
    </source>
</evidence>
<accession>A0ABN3D8L3</accession>
<keyword evidence="2 7" id="KW-0813">Transport</keyword>
<dbReference type="InterPro" id="IPR035906">
    <property type="entry name" value="MetI-like_sf"/>
</dbReference>
<evidence type="ECO:0000256" key="4">
    <source>
        <dbReference type="ARBA" id="ARBA00022692"/>
    </source>
</evidence>
<dbReference type="InterPro" id="IPR050809">
    <property type="entry name" value="UgpAE/MalFG_permease"/>
</dbReference>
<comment type="similarity">
    <text evidence="7">Belongs to the binding-protein-dependent transport system permease family.</text>
</comment>
<reference evidence="9 10" key="1">
    <citation type="journal article" date="2019" name="Int. J. Syst. Evol. Microbiol.">
        <title>The Global Catalogue of Microorganisms (GCM) 10K type strain sequencing project: providing services to taxonomists for standard genome sequencing and annotation.</title>
        <authorList>
            <consortium name="The Broad Institute Genomics Platform"/>
            <consortium name="The Broad Institute Genome Sequencing Center for Infectious Disease"/>
            <person name="Wu L."/>
            <person name="Ma J."/>
        </authorList>
    </citation>
    <scope>NUCLEOTIDE SEQUENCE [LARGE SCALE GENOMIC DNA]</scope>
    <source>
        <strain evidence="9 10">JCM 16117</strain>
    </source>
</reference>
<dbReference type="EMBL" id="BAAAQY010000001">
    <property type="protein sequence ID" value="GAA2224279.1"/>
    <property type="molecule type" value="Genomic_DNA"/>
</dbReference>
<evidence type="ECO:0000256" key="3">
    <source>
        <dbReference type="ARBA" id="ARBA00022475"/>
    </source>
</evidence>
<dbReference type="Pfam" id="PF00528">
    <property type="entry name" value="BPD_transp_1"/>
    <property type="match status" value="1"/>
</dbReference>
<feature type="transmembrane region" description="Helical" evidence="7">
    <location>
        <begin position="163"/>
        <end position="188"/>
    </location>
</feature>
<feature type="transmembrane region" description="Helical" evidence="7">
    <location>
        <begin position="121"/>
        <end position="143"/>
    </location>
</feature>
<dbReference type="RefSeq" id="WP_259477605.1">
    <property type="nucleotide sequence ID" value="NZ_BAAAQY010000001.1"/>
</dbReference>
<evidence type="ECO:0000313" key="10">
    <source>
        <dbReference type="Proteomes" id="UP001500929"/>
    </source>
</evidence>
<feature type="transmembrane region" description="Helical" evidence="7">
    <location>
        <begin position="20"/>
        <end position="42"/>
    </location>
</feature>
<dbReference type="PROSITE" id="PS50928">
    <property type="entry name" value="ABC_TM1"/>
    <property type="match status" value="1"/>
</dbReference>
<evidence type="ECO:0000313" key="9">
    <source>
        <dbReference type="EMBL" id="GAA2224279.1"/>
    </source>
</evidence>
<dbReference type="SUPFAM" id="SSF161098">
    <property type="entry name" value="MetI-like"/>
    <property type="match status" value="1"/>
</dbReference>
<evidence type="ECO:0000256" key="1">
    <source>
        <dbReference type="ARBA" id="ARBA00004651"/>
    </source>
</evidence>
<dbReference type="InterPro" id="IPR000515">
    <property type="entry name" value="MetI-like"/>
</dbReference>
<proteinExistence type="inferred from homology"/>
<keyword evidence="10" id="KW-1185">Reference proteome</keyword>
<dbReference type="Gene3D" id="1.10.3720.10">
    <property type="entry name" value="MetI-like"/>
    <property type="match status" value="1"/>
</dbReference>
<gene>
    <name evidence="9" type="ORF">GCM10009851_04600</name>
</gene>
<comment type="subcellular location">
    <subcellularLocation>
        <location evidence="1 7">Cell membrane</location>
        <topology evidence="1 7">Multi-pass membrane protein</topology>
    </subcellularLocation>
</comment>
<evidence type="ECO:0000256" key="7">
    <source>
        <dbReference type="RuleBase" id="RU363032"/>
    </source>
</evidence>
<feature type="domain" description="ABC transmembrane type-1" evidence="8">
    <location>
        <begin position="83"/>
        <end position="296"/>
    </location>
</feature>
<evidence type="ECO:0000256" key="6">
    <source>
        <dbReference type="ARBA" id="ARBA00023136"/>
    </source>
</evidence>
<feature type="transmembrane region" description="Helical" evidence="7">
    <location>
        <begin position="222"/>
        <end position="243"/>
    </location>
</feature>
<dbReference type="PANTHER" id="PTHR43227:SF8">
    <property type="entry name" value="DIACETYLCHITOBIOSE UPTAKE SYSTEM PERMEASE PROTEIN DASB"/>
    <property type="match status" value="1"/>
</dbReference>
<feature type="transmembrane region" description="Helical" evidence="7">
    <location>
        <begin position="275"/>
        <end position="297"/>
    </location>
</feature>
<protein>
    <submittedName>
        <fullName evidence="9">Sugar ABC transporter permease</fullName>
    </submittedName>
</protein>
<keyword evidence="3" id="KW-1003">Cell membrane</keyword>
<feature type="transmembrane region" description="Helical" evidence="7">
    <location>
        <begin position="86"/>
        <end position="109"/>
    </location>
</feature>
<name>A0ABN3D8L3_9MICO</name>
<dbReference type="Proteomes" id="UP001500929">
    <property type="component" value="Unassembled WGS sequence"/>
</dbReference>
<organism evidence="9 10">
    <name type="scientific">Herbiconiux moechotypicola</name>
    <dbReference type="NCBI Taxonomy" id="637393"/>
    <lineage>
        <taxon>Bacteria</taxon>
        <taxon>Bacillati</taxon>
        <taxon>Actinomycetota</taxon>
        <taxon>Actinomycetes</taxon>
        <taxon>Micrococcales</taxon>
        <taxon>Microbacteriaceae</taxon>
        <taxon>Herbiconiux</taxon>
    </lineage>
</organism>
<comment type="caution">
    <text evidence="9">The sequence shown here is derived from an EMBL/GenBank/DDBJ whole genome shotgun (WGS) entry which is preliminary data.</text>
</comment>
<evidence type="ECO:0000256" key="2">
    <source>
        <dbReference type="ARBA" id="ARBA00022448"/>
    </source>
</evidence>
<dbReference type="CDD" id="cd06261">
    <property type="entry name" value="TM_PBP2"/>
    <property type="match status" value="1"/>
</dbReference>